<comment type="caution">
    <text evidence="3">The sequence shown here is derived from an EMBL/GenBank/DDBJ whole genome shotgun (WGS) entry which is preliminary data.</text>
</comment>
<accession>A0ABN1UXK7</accession>
<sequence>MSSQRLRRWSATVTAAVTALPTALLATVLVTAPAQAADAAAPDGPVLNFHVARPEVGLPQPADGVDPAQIGWSLSGDADGGTAEDVVVGVDVSGIASFADFRGASCAGTRCFWPAKDIAPDGDAGGLLDVFAKPDAPLGTTGTARLFATSSNATVVETTVRVTVGTVELSVNWLPDTDSAVPGSTLDAPITVSNAGSLPARGAILRLVTTPGLGFAQRFANCAYGTTGDEVPGQTLGEAVCHLGPVEPGKRYRLSTAVGLDVKRTALFEFLHYRITPASASAPTRTAASASVPASAPVPTAASVLSAPNGAAHRPVLSLVPDGSAPPSGSEPEHVRWIVNAVNTADIAVTGDTVRAEPGDEVTLTAKVRNGGPASVNLLTSDDHLAVLIDIPEGTTAVRLPKRCGVWTGGGMGEPAPGARQYVCTIGRPFDVGQVASLPFTVRVDADAPAATSGDVRSMTVWGGKTAYDPNEDNNTDAFTVLAKRA</sequence>
<name>A0ABN1UXK7_9ACTN</name>
<dbReference type="Pfam" id="PF01345">
    <property type="entry name" value="DUF11"/>
    <property type="match status" value="1"/>
</dbReference>
<reference evidence="3 4" key="1">
    <citation type="journal article" date="2019" name="Int. J. Syst. Evol. Microbiol.">
        <title>The Global Catalogue of Microorganisms (GCM) 10K type strain sequencing project: providing services to taxonomists for standard genome sequencing and annotation.</title>
        <authorList>
            <consortium name="The Broad Institute Genomics Platform"/>
            <consortium name="The Broad Institute Genome Sequencing Center for Infectious Disease"/>
            <person name="Wu L."/>
            <person name="Ma J."/>
        </authorList>
    </citation>
    <scope>NUCLEOTIDE SEQUENCE [LARGE SCALE GENOMIC DNA]</scope>
    <source>
        <strain evidence="3 4">JCM 12696</strain>
    </source>
</reference>
<dbReference type="InterPro" id="IPR001434">
    <property type="entry name" value="OmcB-like_DUF11"/>
</dbReference>
<feature type="domain" description="DUF11" evidence="2">
    <location>
        <begin position="347"/>
        <end position="481"/>
    </location>
</feature>
<evidence type="ECO:0000256" key="1">
    <source>
        <dbReference type="SAM" id="SignalP"/>
    </source>
</evidence>
<feature type="chain" id="PRO_5047397516" description="DUF11 domain-containing protein" evidence="1">
    <location>
        <begin position="37"/>
        <end position="486"/>
    </location>
</feature>
<feature type="signal peptide" evidence="1">
    <location>
        <begin position="1"/>
        <end position="36"/>
    </location>
</feature>
<evidence type="ECO:0000313" key="4">
    <source>
        <dbReference type="Proteomes" id="UP001501371"/>
    </source>
</evidence>
<protein>
    <recommendedName>
        <fullName evidence="2">DUF11 domain-containing protein</fullName>
    </recommendedName>
</protein>
<gene>
    <name evidence="3" type="ORF">GCM10009654_40610</name>
</gene>
<evidence type="ECO:0000313" key="3">
    <source>
        <dbReference type="EMBL" id="GAA1179230.1"/>
    </source>
</evidence>
<dbReference type="EMBL" id="BAAAKV010000036">
    <property type="protein sequence ID" value="GAA1179230.1"/>
    <property type="molecule type" value="Genomic_DNA"/>
</dbReference>
<evidence type="ECO:0000259" key="2">
    <source>
        <dbReference type="Pfam" id="PF01345"/>
    </source>
</evidence>
<proteinExistence type="predicted"/>
<dbReference type="Proteomes" id="UP001501371">
    <property type="component" value="Unassembled WGS sequence"/>
</dbReference>
<keyword evidence="4" id="KW-1185">Reference proteome</keyword>
<organism evidence="3 4">
    <name type="scientific">Streptomyces hebeiensis</name>
    <dbReference type="NCBI Taxonomy" id="229486"/>
    <lineage>
        <taxon>Bacteria</taxon>
        <taxon>Bacillati</taxon>
        <taxon>Actinomycetota</taxon>
        <taxon>Actinomycetes</taxon>
        <taxon>Kitasatosporales</taxon>
        <taxon>Streptomycetaceae</taxon>
        <taxon>Streptomyces</taxon>
    </lineage>
</organism>
<keyword evidence="1" id="KW-0732">Signal</keyword>
<dbReference type="RefSeq" id="WP_344278513.1">
    <property type="nucleotide sequence ID" value="NZ_BAAAKV010000036.1"/>
</dbReference>